<feature type="compositionally biased region" description="Basic and acidic residues" evidence="1">
    <location>
        <begin position="11"/>
        <end position="22"/>
    </location>
</feature>
<feature type="region of interest" description="Disordered" evidence="1">
    <location>
        <begin position="127"/>
        <end position="158"/>
    </location>
</feature>
<organism evidence="2 3">
    <name type="scientific">Paraphaeosphaeria minitans</name>
    <dbReference type="NCBI Taxonomy" id="565426"/>
    <lineage>
        <taxon>Eukaryota</taxon>
        <taxon>Fungi</taxon>
        <taxon>Dikarya</taxon>
        <taxon>Ascomycota</taxon>
        <taxon>Pezizomycotina</taxon>
        <taxon>Dothideomycetes</taxon>
        <taxon>Pleosporomycetidae</taxon>
        <taxon>Pleosporales</taxon>
        <taxon>Massarineae</taxon>
        <taxon>Didymosphaeriaceae</taxon>
        <taxon>Paraphaeosphaeria</taxon>
    </lineage>
</organism>
<feature type="region of interest" description="Disordered" evidence="1">
    <location>
        <begin position="1"/>
        <end position="26"/>
    </location>
</feature>
<accession>A0A9P6KQA6</accession>
<dbReference type="EMBL" id="WJXW01000007">
    <property type="protein sequence ID" value="KAF9734905.1"/>
    <property type="molecule type" value="Genomic_DNA"/>
</dbReference>
<keyword evidence="3" id="KW-1185">Reference proteome</keyword>
<comment type="caution">
    <text evidence="2">The sequence shown here is derived from an EMBL/GenBank/DDBJ whole genome shotgun (WGS) entry which is preliminary data.</text>
</comment>
<dbReference type="AlphaFoldDB" id="A0A9P6KQA6"/>
<dbReference type="OrthoDB" id="10436084at2759"/>
<dbReference type="Proteomes" id="UP000756921">
    <property type="component" value="Unassembled WGS sequence"/>
</dbReference>
<protein>
    <submittedName>
        <fullName evidence="2">Uncharacterized protein</fullName>
    </submittedName>
</protein>
<feature type="compositionally biased region" description="Polar residues" evidence="1">
    <location>
        <begin position="1"/>
        <end position="10"/>
    </location>
</feature>
<feature type="compositionally biased region" description="Polar residues" evidence="1">
    <location>
        <begin position="143"/>
        <end position="152"/>
    </location>
</feature>
<proteinExistence type="predicted"/>
<evidence type="ECO:0000313" key="2">
    <source>
        <dbReference type="EMBL" id="KAF9734905.1"/>
    </source>
</evidence>
<name>A0A9P6KQA6_9PLEO</name>
<sequence length="158" mass="17647">MNTSNPTSRRSTMEHIDRKAWERINPPKPYQSRFVESFLRDDIPGQSAPVLAPKSQNTNATLQVESGSSIQAKHEKHSNFSQSLAHSVARMIHGAKKHRSKSVPVHDKDACRVEEFLALANYRSKNDSSVSLPARNFPKQWPSVGSSRNASLVISDAR</sequence>
<gene>
    <name evidence="2" type="ORF">PMIN01_07808</name>
</gene>
<evidence type="ECO:0000313" key="3">
    <source>
        <dbReference type="Proteomes" id="UP000756921"/>
    </source>
</evidence>
<evidence type="ECO:0000256" key="1">
    <source>
        <dbReference type="SAM" id="MobiDB-lite"/>
    </source>
</evidence>
<reference evidence="2" key="1">
    <citation type="journal article" date="2020" name="Mol. Plant Microbe Interact.">
        <title>Genome Sequence of the Biocontrol Agent Coniothyrium minitans strain Conio (IMI 134523).</title>
        <authorList>
            <person name="Patel D."/>
            <person name="Shittu T.A."/>
            <person name="Baroncelli R."/>
            <person name="Muthumeenakshi S."/>
            <person name="Osborne T.H."/>
            <person name="Janganan T.K."/>
            <person name="Sreenivasaprasad S."/>
        </authorList>
    </citation>
    <scope>NUCLEOTIDE SEQUENCE</scope>
    <source>
        <strain evidence="2">Conio</strain>
    </source>
</reference>